<accession>A0A644ZN43</accession>
<dbReference type="EMBL" id="VSSQ01009296">
    <property type="protein sequence ID" value="MPM41241.1"/>
    <property type="molecule type" value="Genomic_DNA"/>
</dbReference>
<reference evidence="2" key="1">
    <citation type="submission" date="2019-08" db="EMBL/GenBank/DDBJ databases">
        <authorList>
            <person name="Kucharzyk K."/>
            <person name="Murdoch R.W."/>
            <person name="Higgins S."/>
            <person name="Loffler F."/>
        </authorList>
    </citation>
    <scope>NUCLEOTIDE SEQUENCE</scope>
</reference>
<comment type="caution">
    <text evidence="2">The sequence shown here is derived from an EMBL/GenBank/DDBJ whole genome shotgun (WGS) entry which is preliminary data.</text>
</comment>
<gene>
    <name evidence="2" type="ORF">SDC9_87891</name>
</gene>
<protein>
    <submittedName>
        <fullName evidence="2">Uncharacterized protein</fullName>
    </submittedName>
</protein>
<sequence>MDVQRSRLRVTGNVFHTGDIQPEPSRRVYPDTDGNRYSSENRQCIAEGAGHRSPDFHYFTADAIGTSTCFNTHPDHQCTECRSHHLVLQQPPHPRIFTRSLDYRHWNLHHVRKSLLERCRPTGQSQGVRGEFQSGLHHHKGPPASCDNHQRP</sequence>
<proteinExistence type="predicted"/>
<evidence type="ECO:0000256" key="1">
    <source>
        <dbReference type="SAM" id="MobiDB-lite"/>
    </source>
</evidence>
<organism evidence="2">
    <name type="scientific">bioreactor metagenome</name>
    <dbReference type="NCBI Taxonomy" id="1076179"/>
    <lineage>
        <taxon>unclassified sequences</taxon>
        <taxon>metagenomes</taxon>
        <taxon>ecological metagenomes</taxon>
    </lineage>
</organism>
<name>A0A644ZN43_9ZZZZ</name>
<feature type="region of interest" description="Disordered" evidence="1">
    <location>
        <begin position="121"/>
        <end position="152"/>
    </location>
</feature>
<evidence type="ECO:0000313" key="2">
    <source>
        <dbReference type="EMBL" id="MPM41241.1"/>
    </source>
</evidence>
<dbReference type="AlphaFoldDB" id="A0A644ZN43"/>